<dbReference type="RefSeq" id="WP_106291888.1">
    <property type="nucleotide sequence ID" value="NZ_CAWNTC010000010.1"/>
</dbReference>
<dbReference type="AlphaFoldDB" id="A0A2T1BWU1"/>
<dbReference type="EMBL" id="PVWJ01000203">
    <property type="protein sequence ID" value="PSB00485.1"/>
    <property type="molecule type" value="Genomic_DNA"/>
</dbReference>
<keyword evidence="3" id="KW-1185">Reference proteome</keyword>
<evidence type="ECO:0000313" key="2">
    <source>
        <dbReference type="EMBL" id="PSB00485.1"/>
    </source>
</evidence>
<reference evidence="2 3" key="2">
    <citation type="submission" date="2018-03" db="EMBL/GenBank/DDBJ databases">
        <title>The ancient ancestry and fast evolution of plastids.</title>
        <authorList>
            <person name="Moore K.R."/>
            <person name="Magnabosco C."/>
            <person name="Momper L."/>
            <person name="Gold D.A."/>
            <person name="Bosak T."/>
            <person name="Fournier G.P."/>
        </authorList>
    </citation>
    <scope>NUCLEOTIDE SEQUENCE [LARGE SCALE GENOMIC DNA]</scope>
    <source>
        <strain evidence="2 3">CCAP 1448/3</strain>
    </source>
</reference>
<comment type="caution">
    <text evidence="2">The sequence shown here is derived from an EMBL/GenBank/DDBJ whole genome shotgun (WGS) entry which is preliminary data.</text>
</comment>
<reference evidence="2 3" key="1">
    <citation type="submission" date="2018-02" db="EMBL/GenBank/DDBJ databases">
        <authorList>
            <person name="Cohen D.B."/>
            <person name="Kent A.D."/>
        </authorList>
    </citation>
    <scope>NUCLEOTIDE SEQUENCE [LARGE SCALE GENOMIC DNA]</scope>
    <source>
        <strain evidence="2 3">CCAP 1448/3</strain>
    </source>
</reference>
<evidence type="ECO:0000259" key="1">
    <source>
        <dbReference type="Pfam" id="PF10686"/>
    </source>
</evidence>
<organism evidence="2 3">
    <name type="scientific">Merismopedia glauca CCAP 1448/3</name>
    <dbReference type="NCBI Taxonomy" id="1296344"/>
    <lineage>
        <taxon>Bacteria</taxon>
        <taxon>Bacillati</taxon>
        <taxon>Cyanobacteriota</taxon>
        <taxon>Cyanophyceae</taxon>
        <taxon>Synechococcales</taxon>
        <taxon>Merismopediaceae</taxon>
        <taxon>Merismopedia</taxon>
    </lineage>
</organism>
<dbReference type="Pfam" id="PF10686">
    <property type="entry name" value="YAcAr"/>
    <property type="match status" value="1"/>
</dbReference>
<feature type="domain" description="YspA cpYpsA-related SLOG" evidence="1">
    <location>
        <begin position="3"/>
        <end position="67"/>
    </location>
</feature>
<name>A0A2T1BWU1_9CYAN</name>
<proteinExistence type="predicted"/>
<dbReference type="Gene3D" id="3.40.50.450">
    <property type="match status" value="1"/>
</dbReference>
<protein>
    <recommendedName>
        <fullName evidence="1">YspA cpYpsA-related SLOG domain-containing protein</fullName>
    </recommendedName>
</protein>
<gene>
    <name evidence="2" type="ORF">C7B64_23270</name>
</gene>
<dbReference type="OrthoDB" id="557718at2"/>
<accession>A0A2T1BWU1</accession>
<dbReference type="InterPro" id="IPR019627">
    <property type="entry name" value="YAcAr"/>
</dbReference>
<dbReference type="Proteomes" id="UP000238762">
    <property type="component" value="Unassembled WGS sequence"/>
</dbReference>
<sequence>MLKVIVAGSRSFSDFGLLSERLDFYLQHHQAVEIVSGTARGADRLGERYASQRGLSVARFPADWSRFGRSAGYRRNEVMAGYASHAVIFWDGVSSGTAHMVRLAQQHGLVVRVVRF</sequence>
<evidence type="ECO:0000313" key="3">
    <source>
        <dbReference type="Proteomes" id="UP000238762"/>
    </source>
</evidence>